<evidence type="ECO:0000259" key="9">
    <source>
        <dbReference type="Pfam" id="PF00892"/>
    </source>
</evidence>
<name>A0ABQ2Q594_9GAMM</name>
<feature type="transmembrane region" description="Helical" evidence="8">
    <location>
        <begin position="12"/>
        <end position="31"/>
    </location>
</feature>
<protein>
    <submittedName>
        <fullName evidence="10">Transporter</fullName>
    </submittedName>
</protein>
<evidence type="ECO:0000256" key="2">
    <source>
        <dbReference type="ARBA" id="ARBA00007362"/>
    </source>
</evidence>
<feature type="transmembrane region" description="Helical" evidence="8">
    <location>
        <begin position="77"/>
        <end position="96"/>
    </location>
</feature>
<evidence type="ECO:0000256" key="8">
    <source>
        <dbReference type="SAM" id="Phobius"/>
    </source>
</evidence>
<dbReference type="NCBIfam" id="TIGR00688">
    <property type="entry name" value="rarD"/>
    <property type="match status" value="1"/>
</dbReference>
<dbReference type="InterPro" id="IPR004626">
    <property type="entry name" value="RarD"/>
</dbReference>
<dbReference type="Pfam" id="PF00892">
    <property type="entry name" value="EamA"/>
    <property type="match status" value="1"/>
</dbReference>
<reference evidence="11" key="1">
    <citation type="journal article" date="2019" name="Int. J. Syst. Evol. Microbiol.">
        <title>The Global Catalogue of Microorganisms (GCM) 10K type strain sequencing project: providing services to taxonomists for standard genome sequencing and annotation.</title>
        <authorList>
            <consortium name="The Broad Institute Genomics Platform"/>
            <consortium name="The Broad Institute Genome Sequencing Center for Infectious Disease"/>
            <person name="Wu L."/>
            <person name="Ma J."/>
        </authorList>
    </citation>
    <scope>NUCLEOTIDE SEQUENCE [LARGE SCALE GENOMIC DNA]</scope>
    <source>
        <strain evidence="11">JCM 32304</strain>
    </source>
</reference>
<dbReference type="InterPro" id="IPR000620">
    <property type="entry name" value="EamA_dom"/>
</dbReference>
<dbReference type="PANTHER" id="PTHR22911:SF137">
    <property type="entry name" value="SOLUTE CARRIER FAMILY 35 MEMBER G2-RELATED"/>
    <property type="match status" value="1"/>
</dbReference>
<evidence type="ECO:0000256" key="4">
    <source>
        <dbReference type="ARBA" id="ARBA00022475"/>
    </source>
</evidence>
<keyword evidence="4" id="KW-1003">Cell membrane</keyword>
<feature type="transmembrane region" description="Helical" evidence="8">
    <location>
        <begin position="43"/>
        <end position="65"/>
    </location>
</feature>
<dbReference type="SUPFAM" id="SSF103481">
    <property type="entry name" value="Multidrug resistance efflux transporter EmrE"/>
    <property type="match status" value="2"/>
</dbReference>
<feature type="transmembrane region" description="Helical" evidence="8">
    <location>
        <begin position="183"/>
        <end position="202"/>
    </location>
</feature>
<sequence>MLTIMPDLEYRKGVFLAICAYTIWGVAPLYFKLLHQVPATDILMHRVIWSFIFMIVLMQFIGGFTRLRQILKQPKQLLILFVTSILIAANWLIFIWAVNNDHMLDASLGYFINPLFNVLLGMVFLGERLRKLQWVAVTLASVGVLVQLISFGSIPLVSFALAASFGFYGLLRKKVNIDAKSGLLVETAILLPVALGYLLVTLDSSPVSMLTNSLNLNLLLVAAGIVTTIPLLCFAGSAVRIPFSILGFFQYIGPSIMFILAVKLFNEPFDIEKGITFCFIWGALVIFISDMVLQRQRRHVATKKAAAVKV</sequence>
<comment type="subcellular location">
    <subcellularLocation>
        <location evidence="1">Cell membrane</location>
        <topology evidence="1">Multi-pass membrane protein</topology>
    </subcellularLocation>
</comment>
<evidence type="ECO:0000313" key="11">
    <source>
        <dbReference type="Proteomes" id="UP000654367"/>
    </source>
</evidence>
<accession>A0ABQ2Q594</accession>
<feature type="transmembrane region" description="Helical" evidence="8">
    <location>
        <begin position="274"/>
        <end position="293"/>
    </location>
</feature>
<feature type="transmembrane region" description="Helical" evidence="8">
    <location>
        <begin position="241"/>
        <end position="262"/>
    </location>
</feature>
<keyword evidence="6 8" id="KW-1133">Transmembrane helix</keyword>
<dbReference type="InterPro" id="IPR037185">
    <property type="entry name" value="EmrE-like"/>
</dbReference>
<feature type="transmembrane region" description="Helical" evidence="8">
    <location>
        <begin position="214"/>
        <end position="234"/>
    </location>
</feature>
<evidence type="ECO:0000256" key="5">
    <source>
        <dbReference type="ARBA" id="ARBA00022692"/>
    </source>
</evidence>
<evidence type="ECO:0000256" key="7">
    <source>
        <dbReference type="ARBA" id="ARBA00023136"/>
    </source>
</evidence>
<dbReference type="PANTHER" id="PTHR22911">
    <property type="entry name" value="ACYL-MALONYL CONDENSING ENZYME-RELATED"/>
    <property type="match status" value="1"/>
</dbReference>
<keyword evidence="11" id="KW-1185">Reference proteome</keyword>
<comment type="caution">
    <text evidence="10">The sequence shown here is derived from an EMBL/GenBank/DDBJ whole genome shotgun (WGS) entry which is preliminary data.</text>
</comment>
<organism evidence="10 11">
    <name type="scientific">Shewanella saliphila</name>
    <dbReference type="NCBI Taxonomy" id="2282698"/>
    <lineage>
        <taxon>Bacteria</taxon>
        <taxon>Pseudomonadati</taxon>
        <taxon>Pseudomonadota</taxon>
        <taxon>Gammaproteobacteria</taxon>
        <taxon>Alteromonadales</taxon>
        <taxon>Shewanellaceae</taxon>
        <taxon>Shewanella</taxon>
    </lineage>
</organism>
<gene>
    <name evidence="10" type="primary">rarD</name>
    <name evidence="10" type="ORF">GCM10009409_18050</name>
</gene>
<evidence type="ECO:0000256" key="3">
    <source>
        <dbReference type="ARBA" id="ARBA00022448"/>
    </source>
</evidence>
<evidence type="ECO:0000256" key="1">
    <source>
        <dbReference type="ARBA" id="ARBA00004651"/>
    </source>
</evidence>
<keyword evidence="3" id="KW-0813">Transport</keyword>
<feature type="transmembrane region" description="Helical" evidence="8">
    <location>
        <begin position="132"/>
        <end position="149"/>
    </location>
</feature>
<proteinExistence type="inferred from homology"/>
<evidence type="ECO:0000313" key="10">
    <source>
        <dbReference type="EMBL" id="GGP52042.1"/>
    </source>
</evidence>
<keyword evidence="5 8" id="KW-0812">Transmembrane</keyword>
<feature type="transmembrane region" description="Helical" evidence="8">
    <location>
        <begin position="108"/>
        <end position="125"/>
    </location>
</feature>
<comment type="similarity">
    <text evidence="2">Belongs to the EamA transporter family.</text>
</comment>
<feature type="transmembrane region" description="Helical" evidence="8">
    <location>
        <begin position="155"/>
        <end position="171"/>
    </location>
</feature>
<keyword evidence="7 8" id="KW-0472">Membrane</keyword>
<dbReference type="EMBL" id="BMQV01000015">
    <property type="protein sequence ID" value="GGP52042.1"/>
    <property type="molecule type" value="Genomic_DNA"/>
</dbReference>
<dbReference type="Proteomes" id="UP000654367">
    <property type="component" value="Unassembled WGS sequence"/>
</dbReference>
<feature type="domain" description="EamA" evidence="9">
    <location>
        <begin position="12"/>
        <end position="146"/>
    </location>
</feature>
<evidence type="ECO:0000256" key="6">
    <source>
        <dbReference type="ARBA" id="ARBA00022989"/>
    </source>
</evidence>